<feature type="binding site" evidence="8">
    <location>
        <begin position="152"/>
        <end position="155"/>
    </location>
    <ligand>
        <name>substrate</name>
    </ligand>
</feature>
<dbReference type="InterPro" id="IPR015955">
    <property type="entry name" value="Lactate_DH/Glyco_Ohase_4_C"/>
</dbReference>
<comment type="similarity">
    <text evidence="2 8">Belongs to the LDH/MDH superfamily. LDH family.</text>
</comment>
<dbReference type="CDD" id="cd05291">
    <property type="entry name" value="HicDH_like"/>
    <property type="match status" value="1"/>
</dbReference>
<proteinExistence type="inferred from homology"/>
<protein>
    <recommendedName>
        <fullName evidence="4 8">L-lactate dehydrogenase</fullName>
        <shortName evidence="8">L-LDH</shortName>
        <ecNumber evidence="3 8">1.1.1.27</ecNumber>
    </recommendedName>
</protein>
<dbReference type="SUPFAM" id="SSF56327">
    <property type="entry name" value="LDH C-terminal domain-like"/>
    <property type="match status" value="1"/>
</dbReference>
<evidence type="ECO:0000256" key="7">
    <source>
        <dbReference type="ARBA" id="ARBA00049258"/>
    </source>
</evidence>
<dbReference type="Pfam" id="PF00056">
    <property type="entry name" value="Ldh_1_N"/>
    <property type="match status" value="1"/>
</dbReference>
<feature type="domain" description="Lactate/malate dehydrogenase C-terminal" evidence="12">
    <location>
        <begin position="149"/>
        <end position="316"/>
    </location>
</feature>
<dbReference type="InterPro" id="IPR001557">
    <property type="entry name" value="L-lactate/malate_DH"/>
</dbReference>
<feature type="domain" description="Lactate/malate dehydrogenase N-terminal" evidence="11">
    <location>
        <begin position="9"/>
        <end position="146"/>
    </location>
</feature>
<comment type="activity regulation">
    <text evidence="8">Allosterically activated by fructose 1,6-bisphosphate (FBP).</text>
</comment>
<dbReference type="FunFam" id="3.40.50.720:FF:000018">
    <property type="entry name" value="Malate dehydrogenase"/>
    <property type="match status" value="1"/>
</dbReference>
<keyword evidence="8" id="KW-0021">Allosteric enzyme</keyword>
<dbReference type="SUPFAM" id="SSF51735">
    <property type="entry name" value="NAD(P)-binding Rossmann-fold domains"/>
    <property type="match status" value="1"/>
</dbReference>
<feature type="binding site" evidence="8">
    <location>
        <position position="18"/>
    </location>
    <ligand>
        <name>NAD(+)</name>
        <dbReference type="ChEBI" id="CHEBI:57540"/>
    </ligand>
</feature>
<feature type="binding site" evidence="8">
    <location>
        <position position="44"/>
    </location>
    <ligand>
        <name>NAD(+)</name>
        <dbReference type="ChEBI" id="CHEBI:57540"/>
    </ligand>
</feature>
<comment type="subunit">
    <text evidence="8">Homotetramer.</text>
</comment>
<dbReference type="GO" id="GO:0004459">
    <property type="term" value="F:L-lactate dehydrogenase (NAD+) activity"/>
    <property type="evidence" value="ECO:0007669"/>
    <property type="project" value="UniProtKB-UniRule"/>
</dbReference>
<dbReference type="Pfam" id="PF02866">
    <property type="entry name" value="Ldh_1_C"/>
    <property type="match status" value="1"/>
</dbReference>
<accession>A0A1G8YW03</accession>
<evidence type="ECO:0000256" key="8">
    <source>
        <dbReference type="HAMAP-Rule" id="MF_00488"/>
    </source>
</evidence>
<feature type="binding site" evidence="8">
    <location>
        <begin position="122"/>
        <end position="124"/>
    </location>
    <ligand>
        <name>NAD(+)</name>
        <dbReference type="ChEBI" id="CHEBI:57540"/>
    </ligand>
</feature>
<dbReference type="AlphaFoldDB" id="A0A1G8YW03"/>
<dbReference type="InterPro" id="IPR001236">
    <property type="entry name" value="Lactate/malate_DH_N"/>
</dbReference>
<feature type="binding site" evidence="8">
    <location>
        <begin position="124"/>
        <end position="127"/>
    </location>
    <ligand>
        <name>substrate</name>
    </ligand>
</feature>
<dbReference type="PROSITE" id="PS00064">
    <property type="entry name" value="L_LDH"/>
    <property type="match status" value="1"/>
</dbReference>
<dbReference type="UniPathway" id="UPA00554">
    <property type="reaction ID" value="UER00611"/>
</dbReference>
<feature type="binding site" evidence="8">
    <location>
        <position position="69"/>
    </location>
    <ligand>
        <name>NAD(+)</name>
        <dbReference type="ChEBI" id="CHEBI:57540"/>
    </ligand>
</feature>
<dbReference type="OrthoDB" id="9802969at2"/>
<comment type="caution">
    <text evidence="8">Lacks conserved residue(s) required for the propagation of feature annotation.</text>
</comment>
<dbReference type="PIRSF" id="PIRSF000102">
    <property type="entry name" value="Lac_mal_DH"/>
    <property type="match status" value="1"/>
</dbReference>
<feature type="modified residue" description="Phosphotyrosine" evidence="8">
    <location>
        <position position="224"/>
    </location>
</feature>
<dbReference type="GO" id="GO:0005737">
    <property type="term" value="C:cytoplasm"/>
    <property type="evidence" value="ECO:0007669"/>
    <property type="project" value="UniProtKB-SubCell"/>
</dbReference>
<evidence type="ECO:0000313" key="13">
    <source>
        <dbReference type="EMBL" id="SDK06170.1"/>
    </source>
</evidence>
<dbReference type="Gene3D" id="3.40.50.720">
    <property type="entry name" value="NAD(P)-binding Rossmann-like Domain"/>
    <property type="match status" value="1"/>
</dbReference>
<feature type="binding site" evidence="8">
    <location>
        <begin position="83"/>
        <end position="84"/>
    </location>
    <ligand>
        <name>NAD(+)</name>
        <dbReference type="ChEBI" id="CHEBI:57540"/>
    </ligand>
</feature>
<evidence type="ECO:0000256" key="3">
    <source>
        <dbReference type="ARBA" id="ARBA00012967"/>
    </source>
</evidence>
<gene>
    <name evidence="8" type="primary">ldh</name>
    <name evidence="13" type="ORF">SAMN04488098_101119</name>
</gene>
<evidence type="ECO:0000256" key="9">
    <source>
        <dbReference type="PIRSR" id="PIRSR000102-1"/>
    </source>
</evidence>
<organism evidence="13 14">
    <name type="scientific">Alkalibacterium thalassium</name>
    <dbReference type="NCBI Taxonomy" id="426701"/>
    <lineage>
        <taxon>Bacteria</taxon>
        <taxon>Bacillati</taxon>
        <taxon>Bacillota</taxon>
        <taxon>Bacilli</taxon>
        <taxon>Lactobacillales</taxon>
        <taxon>Carnobacteriaceae</taxon>
        <taxon>Alkalibacterium</taxon>
    </lineage>
</organism>
<evidence type="ECO:0000256" key="2">
    <source>
        <dbReference type="ARBA" id="ARBA00006054"/>
    </source>
</evidence>
<dbReference type="InterPro" id="IPR022383">
    <property type="entry name" value="Lactate/malate_DH_C"/>
</dbReference>
<evidence type="ECO:0000256" key="4">
    <source>
        <dbReference type="ARBA" id="ARBA00016495"/>
    </source>
</evidence>
<keyword evidence="6 8" id="KW-0520">NAD</keyword>
<dbReference type="InterPro" id="IPR011304">
    <property type="entry name" value="L-lactate_DH"/>
</dbReference>
<evidence type="ECO:0000313" key="14">
    <source>
        <dbReference type="Proteomes" id="UP000199433"/>
    </source>
</evidence>
<dbReference type="Gene3D" id="3.90.110.10">
    <property type="entry name" value="Lactate dehydrogenase/glycoside hydrolase, family 4, C-terminal"/>
    <property type="match status" value="1"/>
</dbReference>
<dbReference type="PRINTS" id="PR00086">
    <property type="entry name" value="LLDHDRGNASE"/>
</dbReference>
<keyword evidence="8" id="KW-0963">Cytoplasm</keyword>
<dbReference type="GO" id="GO:0006089">
    <property type="term" value="P:lactate metabolic process"/>
    <property type="evidence" value="ECO:0007669"/>
    <property type="project" value="TreeGrafter"/>
</dbReference>
<dbReference type="NCBIfam" id="TIGR01771">
    <property type="entry name" value="L-LDH-NAD"/>
    <property type="match status" value="1"/>
</dbReference>
<evidence type="ECO:0000256" key="10">
    <source>
        <dbReference type="PIRSR" id="PIRSR000102-3"/>
    </source>
</evidence>
<dbReference type="PANTHER" id="PTHR43128:SF16">
    <property type="entry name" value="L-LACTATE DEHYDROGENASE"/>
    <property type="match status" value="1"/>
</dbReference>
<comment type="catalytic activity">
    <reaction evidence="7 8">
        <text>(S)-lactate + NAD(+) = pyruvate + NADH + H(+)</text>
        <dbReference type="Rhea" id="RHEA:23444"/>
        <dbReference type="ChEBI" id="CHEBI:15361"/>
        <dbReference type="ChEBI" id="CHEBI:15378"/>
        <dbReference type="ChEBI" id="CHEBI:16651"/>
        <dbReference type="ChEBI" id="CHEBI:57540"/>
        <dbReference type="ChEBI" id="CHEBI:57945"/>
        <dbReference type="EC" id="1.1.1.27"/>
    </reaction>
</comment>
<dbReference type="InterPro" id="IPR036291">
    <property type="entry name" value="NAD(P)-bd_dom_sf"/>
</dbReference>
<evidence type="ECO:0000256" key="6">
    <source>
        <dbReference type="ARBA" id="ARBA00023027"/>
    </source>
</evidence>
<feature type="binding site" evidence="8">
    <location>
        <position position="172"/>
    </location>
    <ligand>
        <name>beta-D-fructose 1,6-bisphosphate</name>
        <dbReference type="ChEBI" id="CHEBI:32966"/>
        <note>allosteric activator</note>
    </ligand>
</feature>
<comment type="pathway">
    <text evidence="1 8">Fermentation; pyruvate fermentation to lactate; (S)-lactate from pyruvate: step 1/1.</text>
</comment>
<dbReference type="EC" id="1.1.1.27" evidence="3 8"/>
<dbReference type="STRING" id="426701.SAMN04488098_101119"/>
<evidence type="ECO:0000259" key="12">
    <source>
        <dbReference type="Pfam" id="PF02866"/>
    </source>
</evidence>
<dbReference type="PANTHER" id="PTHR43128">
    <property type="entry name" value="L-2-HYDROXYCARBOXYLATE DEHYDROGENASE (NAD(P)(+))"/>
    <property type="match status" value="1"/>
</dbReference>
<keyword evidence="14" id="KW-1185">Reference proteome</keyword>
<dbReference type="Proteomes" id="UP000199433">
    <property type="component" value="Unassembled WGS sequence"/>
</dbReference>
<feature type="active site" description="Proton acceptor" evidence="8 9">
    <location>
        <position position="179"/>
    </location>
</feature>
<feature type="binding site" evidence="8">
    <location>
        <position position="147"/>
    </location>
    <ligand>
        <name>NAD(+)</name>
        <dbReference type="ChEBI" id="CHEBI:57540"/>
    </ligand>
</feature>
<dbReference type="InterPro" id="IPR018177">
    <property type="entry name" value="L-lactate_DH_AS"/>
</dbReference>
<dbReference type="NCBIfam" id="NF004863">
    <property type="entry name" value="PRK06223.1"/>
    <property type="match status" value="1"/>
</dbReference>
<feature type="binding site" evidence="8">
    <location>
        <position position="86"/>
    </location>
    <ligand>
        <name>substrate</name>
    </ligand>
</feature>
<feature type="binding site" evidence="8">
    <location>
        <position position="233"/>
    </location>
    <ligand>
        <name>substrate</name>
    </ligand>
</feature>
<reference evidence="14" key="1">
    <citation type="submission" date="2016-10" db="EMBL/GenBank/DDBJ databases">
        <authorList>
            <person name="Varghese N."/>
            <person name="Submissions S."/>
        </authorList>
    </citation>
    <scope>NUCLEOTIDE SEQUENCE [LARGE SCALE GENOMIC DNA]</scope>
    <source>
        <strain evidence="14">DSM 19181</strain>
    </source>
</reference>
<evidence type="ECO:0000256" key="1">
    <source>
        <dbReference type="ARBA" id="ARBA00004843"/>
    </source>
</evidence>
<name>A0A1G8YW03_9LACT</name>
<sequence length="327" mass="35923">MNDRKKQQKIILIGDGAVGSSYAYSLINQNIGQELGIIDVNTEKAEGDVMDLNSALAFTAPKKIYVADYADCHDADLVVYTAGASQKPGETRLDLTEKNLRITKDVVEKVMASGFNGIFLVATNPVDILTYAVYKLSGLPSHQVIGSGTSLDSARFRQAVANLLDVDVRNVHGYIIGEHGDTEFPVWSHANVAGLQINEWLNNNPDTDEQALVEIFFSVRDAAYEIIKRKGATFYGIGVSLARITRAILNNEHAVLPLSVYLEGEYGQNDIYIGSPAIINQRGIEKIVEIPLNDSEKEKMTHSADTIRNHLKEVLDKNPDLGFTISD</sequence>
<comment type="function">
    <text evidence="8">Catalyzes the conversion of lactate to pyruvate.</text>
</comment>
<evidence type="ECO:0000256" key="5">
    <source>
        <dbReference type="ARBA" id="ARBA00023002"/>
    </source>
</evidence>
<feature type="binding site" evidence="8">
    <location>
        <position position="92"/>
    </location>
    <ligand>
        <name>substrate</name>
    </ligand>
</feature>
<dbReference type="NCBIfam" id="NF000824">
    <property type="entry name" value="PRK00066.1"/>
    <property type="match status" value="1"/>
</dbReference>
<dbReference type="RefSeq" id="WP_091265881.1">
    <property type="nucleotide sequence ID" value="NZ_FNFK01000011.1"/>
</dbReference>
<dbReference type="HAMAP" id="MF_00488">
    <property type="entry name" value="Lactate_dehydrog"/>
    <property type="match status" value="1"/>
</dbReference>
<keyword evidence="8" id="KW-0597">Phosphoprotein</keyword>
<keyword evidence="5 8" id="KW-0560">Oxidoreductase</keyword>
<feature type="binding site" evidence="8">
    <location>
        <position position="157"/>
    </location>
    <ligand>
        <name>beta-D-fructose 1,6-bisphosphate</name>
        <dbReference type="ChEBI" id="CHEBI:32966"/>
        <note>allosteric activator</note>
    </ligand>
</feature>
<feature type="binding site" evidence="10">
    <location>
        <position position="99"/>
    </location>
    <ligand>
        <name>NAD(+)</name>
        <dbReference type="ChEBI" id="CHEBI:57540"/>
    </ligand>
</feature>
<dbReference type="EMBL" id="FNFK01000011">
    <property type="protein sequence ID" value="SDK06170.1"/>
    <property type="molecule type" value="Genomic_DNA"/>
</dbReference>
<comment type="subcellular location">
    <subcellularLocation>
        <location evidence="8">Cytoplasm</location>
    </subcellularLocation>
</comment>
<feature type="binding site" evidence="10">
    <location>
        <begin position="14"/>
        <end position="19"/>
    </location>
    <ligand>
        <name>NAD(+)</name>
        <dbReference type="ChEBI" id="CHEBI:57540"/>
    </ligand>
</feature>
<evidence type="ECO:0000259" key="11">
    <source>
        <dbReference type="Pfam" id="PF00056"/>
    </source>
</evidence>
<feature type="binding site" evidence="8 10">
    <location>
        <position position="39"/>
    </location>
    <ligand>
        <name>NAD(+)</name>
        <dbReference type="ChEBI" id="CHEBI:57540"/>
    </ligand>
</feature>
<dbReference type="GO" id="GO:0006096">
    <property type="term" value="P:glycolytic process"/>
    <property type="evidence" value="ECO:0007669"/>
    <property type="project" value="UniProtKB-UniRule"/>
</dbReference>